<dbReference type="GO" id="GO:0006325">
    <property type="term" value="P:chromatin organization"/>
    <property type="evidence" value="ECO:0000318"/>
    <property type="project" value="GO_Central"/>
</dbReference>
<feature type="region of interest" description="Disordered" evidence="1">
    <location>
        <begin position="618"/>
        <end position="669"/>
    </location>
</feature>
<reference evidence="2 3" key="1">
    <citation type="journal article" date="2013" name="Genome Biol.">
        <title>The genome sequence of the most widely cultivated cacao type and its use to identify candidate genes regulating pod color.</title>
        <authorList>
            <person name="Motamayor J.C."/>
            <person name="Mockaitis K."/>
            <person name="Schmutz J."/>
            <person name="Haiminen N."/>
            <person name="Iii D.L."/>
            <person name="Cornejo O."/>
            <person name="Findley S.D."/>
            <person name="Zheng P."/>
            <person name="Utro F."/>
            <person name="Royaert S."/>
            <person name="Saski C."/>
            <person name="Jenkins J."/>
            <person name="Podicheti R."/>
            <person name="Zhao M."/>
            <person name="Scheffler B.E."/>
            <person name="Stack J.C."/>
            <person name="Feltus F.A."/>
            <person name="Mustiga G.M."/>
            <person name="Amores F."/>
            <person name="Phillips W."/>
            <person name="Marelli J.P."/>
            <person name="May G.D."/>
            <person name="Shapiro H."/>
            <person name="Ma J."/>
            <person name="Bustamante C.D."/>
            <person name="Schnell R.J."/>
            <person name="Main D."/>
            <person name="Gilbert D."/>
            <person name="Parida L."/>
            <person name="Kuhn D.N."/>
        </authorList>
    </citation>
    <scope>NUCLEOTIDE SEQUENCE [LARGE SCALE GENOMIC DNA]</scope>
    <source>
        <strain evidence="3">cv. Matina 1-6</strain>
    </source>
</reference>
<dbReference type="KEGG" id="tcc:18611913"/>
<dbReference type="Proteomes" id="UP000026915">
    <property type="component" value="Chromosome 1"/>
</dbReference>
<sequence length="669" mass="74932">MEEADKSIGVDGESSSRVSAASPSWLFASRQRFNIELRPGETTIVSWKRLVKDAQNTSPPSTTRKTEDSLDECLQDDKSTIKQNGLLVNSVECINKPELSVAQQSRKRSKNMAKAQGEKVDDYVPSKHAKVELGRLNFAATDALPEEQSSAFLQNLAANSEQDQKLHNLLSSPVRSSIKKPADIGTASENSSYTGISNNDASISPLNLKDAGKCRSVAIHSRDIGNNSNSGATHQKHLEKHSCKQLESPVRKLMTDIDEVGIPTKVEQRETRGSCGELPDLNLPVYPVQPEKSLSVHSKDVSNLRPKGTMLERAIRELEKVVAESRLATMDVQDVDASAAAIKRRLPREVKQKLAKVARLAQSSQGRISEELINRLMNILGHSVQLRTLKRNLREMVLLGLSAKREKADRFRQIKMEVTEMIKLQASKQRDVATDDYQEVLNSEEQVVLKEQYSMDNAMEDKICDLYDLYVQGMDEDKGPQIRKLYVELSELWPNGIMDNHGIKTAIRRAKERRRALCDNDKVREKDRRKKPAQKLEVGVRGEASSISQLQAVQEKQTSEPSSHVLALPCRMISCTETMDEHLAAPLEISSISLKGSSMDISKQEEIEKMTIPMLKEQTKQQQRELENRVKKLSLKPEKESRKSHKRAIGHPDTAKYELAAPPSCGRPL</sequence>
<dbReference type="PANTHER" id="PTHR21669:SF29">
    <property type="entry name" value="WOUND-RESPONSIVE FAMILY PROTEIN ISOFORM 1"/>
    <property type="match status" value="1"/>
</dbReference>
<dbReference type="EMBL" id="CM001879">
    <property type="protein sequence ID" value="EOX92627.1"/>
    <property type="molecule type" value="Genomic_DNA"/>
</dbReference>
<feature type="region of interest" description="Disordered" evidence="1">
    <location>
        <begin position="171"/>
        <end position="204"/>
    </location>
</feature>
<organism evidence="2 3">
    <name type="scientific">Theobroma cacao</name>
    <name type="common">Cacao</name>
    <name type="synonym">Cocoa</name>
    <dbReference type="NCBI Taxonomy" id="3641"/>
    <lineage>
        <taxon>Eukaryota</taxon>
        <taxon>Viridiplantae</taxon>
        <taxon>Streptophyta</taxon>
        <taxon>Embryophyta</taxon>
        <taxon>Tracheophyta</taxon>
        <taxon>Spermatophyta</taxon>
        <taxon>Magnoliopsida</taxon>
        <taxon>eudicotyledons</taxon>
        <taxon>Gunneridae</taxon>
        <taxon>Pentapetalae</taxon>
        <taxon>rosids</taxon>
        <taxon>malvids</taxon>
        <taxon>Malvales</taxon>
        <taxon>Malvaceae</taxon>
        <taxon>Byttnerioideae</taxon>
        <taxon>Theobroma</taxon>
    </lineage>
</organism>
<feature type="region of interest" description="Disordered" evidence="1">
    <location>
        <begin position="1"/>
        <end position="21"/>
    </location>
</feature>
<dbReference type="Gramene" id="Tc01v2_t011670.3">
    <property type="protein sequence ID" value="Tc01v2_p011670.3"/>
    <property type="gene ID" value="Tc01v2_g011670"/>
</dbReference>
<dbReference type="AlphaFoldDB" id="A0A061DJT7"/>
<dbReference type="Gramene" id="EOX92626">
    <property type="protein sequence ID" value="EOX92626"/>
    <property type="gene ID" value="TCM_001544"/>
</dbReference>
<dbReference type="eggNOG" id="ENOG502QRNW">
    <property type="taxonomic scope" value="Eukaryota"/>
</dbReference>
<dbReference type="OMA" id="PNGIMDN"/>
<gene>
    <name evidence="2" type="ORF">TCM_001544</name>
</gene>
<dbReference type="EMBL" id="CM001879">
    <property type="protein sequence ID" value="EOX92626.1"/>
    <property type="molecule type" value="Genomic_DNA"/>
</dbReference>
<feature type="compositionally biased region" description="Polar residues" evidence="1">
    <location>
        <begin position="187"/>
        <end position="204"/>
    </location>
</feature>
<protein>
    <submittedName>
        <fullName evidence="2">Wound-responsive family protein isoform 1</fullName>
    </submittedName>
</protein>
<evidence type="ECO:0000313" key="2">
    <source>
        <dbReference type="EMBL" id="EOX92627.1"/>
    </source>
</evidence>
<evidence type="ECO:0000313" key="3">
    <source>
        <dbReference type="Proteomes" id="UP000026915"/>
    </source>
</evidence>
<dbReference type="STRING" id="3641.A0A061DJT7"/>
<name>A0A061DJT7_THECC</name>
<dbReference type="Gramene" id="EOX92627">
    <property type="protein sequence ID" value="EOX92627"/>
    <property type="gene ID" value="TCM_001544"/>
</dbReference>
<accession>A0A061DJT7</accession>
<dbReference type="OrthoDB" id="68076at2759"/>
<evidence type="ECO:0000256" key="1">
    <source>
        <dbReference type="SAM" id="MobiDB-lite"/>
    </source>
</evidence>
<dbReference type="GO" id="GO:0005634">
    <property type="term" value="C:nucleus"/>
    <property type="evidence" value="ECO:0000318"/>
    <property type="project" value="GO_Central"/>
</dbReference>
<dbReference type="PANTHER" id="PTHR21669">
    <property type="entry name" value="CAPZ-INTERACTING PROTEIN AND RELATED PROTEINS"/>
    <property type="match status" value="1"/>
</dbReference>
<proteinExistence type="predicted"/>
<dbReference type="SMR" id="A0A061DJT7"/>
<keyword evidence="3" id="KW-1185">Reference proteome</keyword>
<feature type="compositionally biased region" description="Basic and acidic residues" evidence="1">
    <location>
        <begin position="618"/>
        <end position="641"/>
    </location>
</feature>